<dbReference type="AlphaFoldDB" id="A0A1X3H824"/>
<name>A0A1X3H824_9BRAD</name>
<protein>
    <submittedName>
        <fullName evidence="1">Uncharacterized protein</fullName>
    </submittedName>
</protein>
<gene>
    <name evidence="2" type="ORF">BST63_31585</name>
    <name evidence="1" type="ORF">BSZ18_15490</name>
</gene>
<sequence length="71" mass="7832">MTASSPDKASVKPSCAEQSDVHCEPVHCEPMSHQNSGDHGYEMYPQKFVRLVGCHDVPASALRKRVGEKLH</sequence>
<dbReference type="OrthoDB" id="8250859at2"/>
<dbReference type="RefSeq" id="WP_026232507.1">
    <property type="nucleotide sequence ID" value="NZ_NAFC01000174.1"/>
</dbReference>
<evidence type="ECO:0000313" key="4">
    <source>
        <dbReference type="Proteomes" id="UP000193884"/>
    </source>
</evidence>
<dbReference type="EMBL" id="NAFI01000170">
    <property type="protein sequence ID" value="OSJ11046.1"/>
    <property type="molecule type" value="Genomic_DNA"/>
</dbReference>
<evidence type="ECO:0000313" key="2">
    <source>
        <dbReference type="EMBL" id="OSJ22694.1"/>
    </source>
</evidence>
<proteinExistence type="predicted"/>
<dbReference type="Proteomes" id="UP000193884">
    <property type="component" value="Unassembled WGS sequence"/>
</dbReference>
<organism evidence="1 3">
    <name type="scientific">Bradyrhizobium canariense</name>
    <dbReference type="NCBI Taxonomy" id="255045"/>
    <lineage>
        <taxon>Bacteria</taxon>
        <taxon>Pseudomonadati</taxon>
        <taxon>Pseudomonadota</taxon>
        <taxon>Alphaproteobacteria</taxon>
        <taxon>Hyphomicrobiales</taxon>
        <taxon>Nitrobacteraceae</taxon>
        <taxon>Bradyrhizobium</taxon>
    </lineage>
</organism>
<evidence type="ECO:0000313" key="3">
    <source>
        <dbReference type="Proteomes" id="UP000193553"/>
    </source>
</evidence>
<keyword evidence="4" id="KW-1185">Reference proteome</keyword>
<dbReference type="Proteomes" id="UP000193553">
    <property type="component" value="Unassembled WGS sequence"/>
</dbReference>
<evidence type="ECO:0000313" key="1">
    <source>
        <dbReference type="EMBL" id="OSJ11046.1"/>
    </source>
</evidence>
<reference evidence="3 4" key="1">
    <citation type="submission" date="2017-03" db="EMBL/GenBank/DDBJ databases">
        <title>Whole genome sequences of fourteen strains of Bradyrhizobium canariense and one strain of Bradyrhizobium japonicum isolated from Lupinus (Papilionoideae: Genisteae) species in Algeria.</title>
        <authorList>
            <person name="Crovadore J."/>
            <person name="Chekireb D."/>
            <person name="Brachmann A."/>
            <person name="Chablais R."/>
            <person name="Cochard B."/>
            <person name="Lefort F."/>
        </authorList>
    </citation>
    <scope>NUCLEOTIDE SEQUENCE [LARGE SCALE GENOMIC DNA]</scope>
    <source>
        <strain evidence="1 3">UBMA195</strain>
        <strain evidence="2 4">UBMAN05</strain>
    </source>
</reference>
<comment type="caution">
    <text evidence="1">The sequence shown here is derived from an EMBL/GenBank/DDBJ whole genome shotgun (WGS) entry which is preliminary data.</text>
</comment>
<dbReference type="EMBL" id="NAFK01000175">
    <property type="protein sequence ID" value="OSJ22694.1"/>
    <property type="molecule type" value="Genomic_DNA"/>
</dbReference>
<accession>A0A1X3H824</accession>